<dbReference type="Gene3D" id="3.40.50.720">
    <property type="entry name" value="NAD(P)-binding Rossmann-like Domain"/>
    <property type="match status" value="1"/>
</dbReference>
<dbReference type="InterPro" id="IPR018931">
    <property type="entry name" value="DUF2520"/>
</dbReference>
<evidence type="ECO:0000259" key="1">
    <source>
        <dbReference type="Pfam" id="PF01408"/>
    </source>
</evidence>
<name>A0A1H3WN75_9BACT</name>
<dbReference type="Pfam" id="PF01408">
    <property type="entry name" value="GFO_IDH_MocA"/>
    <property type="match status" value="1"/>
</dbReference>
<dbReference type="InterPro" id="IPR036291">
    <property type="entry name" value="NAD(P)-bd_dom_sf"/>
</dbReference>
<dbReference type="OrthoDB" id="9810755at2"/>
<reference evidence="3 4" key="1">
    <citation type="submission" date="2016-10" db="EMBL/GenBank/DDBJ databases">
        <authorList>
            <person name="de Groot N.N."/>
        </authorList>
    </citation>
    <scope>NUCLEOTIDE SEQUENCE [LARGE SCALE GENOMIC DNA]</scope>
    <source>
        <strain evidence="3 4">Vu-144</strain>
    </source>
</reference>
<evidence type="ECO:0000313" key="4">
    <source>
        <dbReference type="Proteomes" id="UP000199041"/>
    </source>
</evidence>
<evidence type="ECO:0000313" key="3">
    <source>
        <dbReference type="EMBL" id="SDZ88586.1"/>
    </source>
</evidence>
<gene>
    <name evidence="3" type="ORF">SAMN05192529_103167</name>
</gene>
<dbReference type="GO" id="GO:0000166">
    <property type="term" value="F:nucleotide binding"/>
    <property type="evidence" value="ECO:0007669"/>
    <property type="project" value="InterPro"/>
</dbReference>
<dbReference type="Pfam" id="PF10728">
    <property type="entry name" value="DUF2520"/>
    <property type="match status" value="1"/>
</dbReference>
<accession>A0A1H3WN75</accession>
<dbReference type="RefSeq" id="WP_091394081.1">
    <property type="nucleotide sequence ID" value="NZ_FNQY01000003.1"/>
</dbReference>
<sequence length="286" mass="31869">MNHPDNQADKQAQNPLDPSVLPIKITLIGAGGVATNLGRLFNEQGRGVEITQLLGRSEKSTSVLAEKLNCPYILSADQLTQKADLYIVSITDREIKGLLPKIHIPAASMIVHTAGGVSIDIFKGYFENYGVLYPLQSLRKETSVIARIPFYLDSNNRNSKAILENFAWKAALDYRWADDHQRMQLHIAAVFCSNFPNYLYTLAEDFCTRQGLDFTSVLPVIEETANRLGREGLHPATLQTGPAIRQDIPTTEQHAALLVNDPEAAAVYQYMTQRIMESPLFKQPTK</sequence>
<dbReference type="SUPFAM" id="SSF51735">
    <property type="entry name" value="NAD(P)-binding Rossmann-fold domains"/>
    <property type="match status" value="1"/>
</dbReference>
<dbReference type="AlphaFoldDB" id="A0A1H3WN75"/>
<dbReference type="STRING" id="551991.SAMN05192529_103167"/>
<dbReference type="InterPro" id="IPR008927">
    <property type="entry name" value="6-PGluconate_DH-like_C_sf"/>
</dbReference>
<feature type="domain" description="DUF2520" evidence="2">
    <location>
        <begin position="148"/>
        <end position="275"/>
    </location>
</feature>
<dbReference type="Gene3D" id="1.10.1040.20">
    <property type="entry name" value="ProC-like, C-terminal domain"/>
    <property type="match status" value="1"/>
</dbReference>
<proteinExistence type="predicted"/>
<dbReference type="PANTHER" id="PTHR40459:SF1">
    <property type="entry name" value="CONSERVED HYPOTHETICAL ALANINE AND LEUCINE RICH PROTEIN"/>
    <property type="match status" value="1"/>
</dbReference>
<dbReference type="SUPFAM" id="SSF48179">
    <property type="entry name" value="6-phosphogluconate dehydrogenase C-terminal domain-like"/>
    <property type="match status" value="1"/>
</dbReference>
<feature type="domain" description="Gfo/Idh/MocA-like oxidoreductase N-terminal" evidence="1">
    <location>
        <begin position="23"/>
        <end position="91"/>
    </location>
</feature>
<organism evidence="3 4">
    <name type="scientific">Arachidicoccus rhizosphaerae</name>
    <dbReference type="NCBI Taxonomy" id="551991"/>
    <lineage>
        <taxon>Bacteria</taxon>
        <taxon>Pseudomonadati</taxon>
        <taxon>Bacteroidota</taxon>
        <taxon>Chitinophagia</taxon>
        <taxon>Chitinophagales</taxon>
        <taxon>Chitinophagaceae</taxon>
        <taxon>Arachidicoccus</taxon>
    </lineage>
</organism>
<dbReference type="PANTHER" id="PTHR40459">
    <property type="entry name" value="CONSERVED HYPOTHETICAL ALANINE AND LEUCINE RICH PROTEIN"/>
    <property type="match status" value="1"/>
</dbReference>
<dbReference type="InterPro" id="IPR037108">
    <property type="entry name" value="TM1727-like_C_sf"/>
</dbReference>
<evidence type="ECO:0000259" key="2">
    <source>
        <dbReference type="Pfam" id="PF10728"/>
    </source>
</evidence>
<dbReference type="Proteomes" id="UP000199041">
    <property type="component" value="Unassembled WGS sequence"/>
</dbReference>
<dbReference type="EMBL" id="FNQY01000003">
    <property type="protein sequence ID" value="SDZ88586.1"/>
    <property type="molecule type" value="Genomic_DNA"/>
</dbReference>
<protein>
    <submittedName>
        <fullName evidence="3">Predicted oxidoreductase, contains short-chain dehydrogenase (SDR) and DUF2520 domains</fullName>
    </submittedName>
</protein>
<keyword evidence="4" id="KW-1185">Reference proteome</keyword>
<dbReference type="InterPro" id="IPR000683">
    <property type="entry name" value="Gfo/Idh/MocA-like_OxRdtase_N"/>
</dbReference>